<dbReference type="AlphaFoldDB" id="A0A5K7ZH28"/>
<dbReference type="RefSeq" id="WP_155307560.1">
    <property type="nucleotide sequence ID" value="NZ_AP021875.1"/>
</dbReference>
<dbReference type="OrthoDB" id="5421916at2"/>
<name>A0A5K7ZH28_9BACT</name>
<organism evidence="2 3">
    <name type="scientific">Desulfosarcina widdelii</name>
    <dbReference type="NCBI Taxonomy" id="947919"/>
    <lineage>
        <taxon>Bacteria</taxon>
        <taxon>Pseudomonadati</taxon>
        <taxon>Thermodesulfobacteriota</taxon>
        <taxon>Desulfobacteria</taxon>
        <taxon>Desulfobacterales</taxon>
        <taxon>Desulfosarcinaceae</taxon>
        <taxon>Desulfosarcina</taxon>
    </lineage>
</organism>
<proteinExistence type="predicted"/>
<sequence length="80" mass="9393">MLDIEAILQQFELIEQKVEQVVQARQKLQQENQDLNNRIGQLENLIQEKNDAEKKHEELTALVRKKIDNLIGRLEGITEE</sequence>
<dbReference type="KEGG" id="dwd:DSCW_64000"/>
<gene>
    <name evidence="2" type="ORF">DSCW_64000</name>
</gene>
<evidence type="ECO:0008006" key="4">
    <source>
        <dbReference type="Google" id="ProtNLM"/>
    </source>
</evidence>
<feature type="coiled-coil region" evidence="1">
    <location>
        <begin position="11"/>
        <end position="69"/>
    </location>
</feature>
<evidence type="ECO:0000313" key="2">
    <source>
        <dbReference type="EMBL" id="BBO78983.1"/>
    </source>
</evidence>
<dbReference type="Proteomes" id="UP000427769">
    <property type="component" value="Chromosome"/>
</dbReference>
<keyword evidence="3" id="KW-1185">Reference proteome</keyword>
<evidence type="ECO:0000256" key="1">
    <source>
        <dbReference type="SAM" id="Coils"/>
    </source>
</evidence>
<evidence type="ECO:0000313" key="3">
    <source>
        <dbReference type="Proteomes" id="UP000427769"/>
    </source>
</evidence>
<dbReference type="EMBL" id="AP021875">
    <property type="protein sequence ID" value="BBO78983.1"/>
    <property type="molecule type" value="Genomic_DNA"/>
</dbReference>
<protein>
    <recommendedName>
        <fullName evidence="4">Cell division protein ZapB</fullName>
    </recommendedName>
</protein>
<keyword evidence="1" id="KW-0175">Coiled coil</keyword>
<reference evidence="2 3" key="1">
    <citation type="submission" date="2019-11" db="EMBL/GenBank/DDBJ databases">
        <title>Comparative genomics of hydrocarbon-degrading Desulfosarcina strains.</title>
        <authorList>
            <person name="Watanabe M."/>
            <person name="Kojima H."/>
            <person name="Fukui M."/>
        </authorList>
    </citation>
    <scope>NUCLEOTIDE SEQUENCE [LARGE SCALE GENOMIC DNA]</scope>
    <source>
        <strain evidence="2 3">PP31</strain>
    </source>
</reference>
<accession>A0A5K7ZH28</accession>